<dbReference type="GO" id="GO:0016779">
    <property type="term" value="F:nucleotidyltransferase activity"/>
    <property type="evidence" value="ECO:0007669"/>
    <property type="project" value="UniProtKB-KW"/>
</dbReference>
<keyword evidence="6" id="KW-0731">Sigma factor</keyword>
<dbReference type="Pfam" id="PF04552">
    <property type="entry name" value="Sigma54_DBD"/>
    <property type="match status" value="1"/>
</dbReference>
<dbReference type="Gene3D" id="1.10.10.60">
    <property type="entry name" value="Homeodomain-like"/>
    <property type="match status" value="1"/>
</dbReference>
<dbReference type="InterPro" id="IPR000394">
    <property type="entry name" value="RNA_pol_sigma_54"/>
</dbReference>
<comment type="similarity">
    <text evidence="1">Belongs to the sigma-54 factor family.</text>
</comment>
<organism evidence="12 13">
    <name type="scientific">Bhargavaea beijingensis</name>
    <dbReference type="NCBI Taxonomy" id="426756"/>
    <lineage>
        <taxon>Bacteria</taxon>
        <taxon>Bacillati</taxon>
        <taxon>Bacillota</taxon>
        <taxon>Bacilli</taxon>
        <taxon>Bacillales</taxon>
        <taxon>Caryophanaceae</taxon>
        <taxon>Bhargavaea</taxon>
    </lineage>
</organism>
<dbReference type="GO" id="GO:0001216">
    <property type="term" value="F:DNA-binding transcription activator activity"/>
    <property type="evidence" value="ECO:0007669"/>
    <property type="project" value="InterPro"/>
</dbReference>
<dbReference type="Gene3D" id="1.10.10.1330">
    <property type="entry name" value="RNA polymerase sigma-54 factor, core-binding domain"/>
    <property type="match status" value="1"/>
</dbReference>
<dbReference type="PROSITE" id="PS00717">
    <property type="entry name" value="SIGMA54_1"/>
    <property type="match status" value="1"/>
</dbReference>
<dbReference type="Pfam" id="PF04963">
    <property type="entry name" value="Sigma54_CBD"/>
    <property type="match status" value="1"/>
</dbReference>
<dbReference type="PANTHER" id="PTHR32248:SF4">
    <property type="entry name" value="RNA POLYMERASE SIGMA-54 FACTOR"/>
    <property type="match status" value="1"/>
</dbReference>
<protein>
    <submittedName>
        <fullName evidence="11">RNA polymerase sigma-54 factor</fullName>
    </submittedName>
    <submittedName>
        <fullName evidence="12">RNA polymerase, sigma 54 subunit, RpoN/SigL</fullName>
    </submittedName>
</protein>
<accession>A0A1G7A624</accession>
<evidence type="ECO:0000256" key="5">
    <source>
        <dbReference type="ARBA" id="ARBA00023015"/>
    </source>
</evidence>
<evidence type="ECO:0000256" key="8">
    <source>
        <dbReference type="ARBA" id="ARBA00023163"/>
    </source>
</evidence>
<dbReference type="EMBL" id="FNAR01000003">
    <property type="protein sequence ID" value="SDE09326.1"/>
    <property type="molecule type" value="Genomic_DNA"/>
</dbReference>
<gene>
    <name evidence="11" type="primary">rpoN</name>
    <name evidence="11" type="ORF">EJA12_03220</name>
    <name evidence="12" type="ORF">SAMN04488126_103175</name>
</gene>
<sequence length="427" mass="48852">MQLTMTQRQELKLIMTMELRQAIELLQYSTFELEQFIREQEAENPLIELKDRSGPVSYDAPVSKAAGGEGLRTDWLKAPDALYRDDLVSMVRLNFSDEESVLLLSYLIMNLDDNGYLTLPENCGIGEEILTAGIRMLQEIGPAGIGARNLQECLLLQLDEEEDQLAMQMVSHCFTLLTSRKWKEIAQALQVTLADVKSAFDRIRTLNPKPCSLINDQQTDYTFPDVIVVEREGNLEFSLNDGHLPEVKLNTDYLPYLDAKDEVGNYLAERHKQYRWLLSSLEQRRETLIKIIRVLAQKQQAFFIKGPEALNPLTMREVAEEIGMHESTISRATANKVIRTPAGTFEMKLLFSSKLESDGGLSVSQNKVKTLLRQYIDQENKHRPLSDQKLAERFKKEHGITVSRRTISKYRDELNIPSSSQRKDIII</sequence>
<keyword evidence="5" id="KW-0805">Transcription regulation</keyword>
<dbReference type="OrthoDB" id="9814402at2"/>
<reference evidence="12 13" key="1">
    <citation type="submission" date="2016-10" db="EMBL/GenBank/DDBJ databases">
        <authorList>
            <person name="de Groot N.N."/>
        </authorList>
    </citation>
    <scope>NUCLEOTIDE SEQUENCE [LARGE SCALE GENOMIC DNA]</scope>
    <source>
        <strain evidence="12 13">CGMCC 1.6762</strain>
    </source>
</reference>
<evidence type="ECO:0000313" key="13">
    <source>
        <dbReference type="Proteomes" id="UP000198823"/>
    </source>
</evidence>
<evidence type="ECO:0000256" key="6">
    <source>
        <dbReference type="ARBA" id="ARBA00023082"/>
    </source>
</evidence>
<evidence type="ECO:0000259" key="9">
    <source>
        <dbReference type="Pfam" id="PF04552"/>
    </source>
</evidence>
<dbReference type="GO" id="GO:0006352">
    <property type="term" value="P:DNA-templated transcription initiation"/>
    <property type="evidence" value="ECO:0007669"/>
    <property type="project" value="InterPro"/>
</dbReference>
<proteinExistence type="inferred from homology"/>
<name>A0A1G7A624_9BACL</name>
<keyword evidence="7" id="KW-0238">DNA-binding</keyword>
<keyword evidence="2" id="KW-0240">DNA-directed RNA polymerase</keyword>
<evidence type="ECO:0000313" key="11">
    <source>
        <dbReference type="EMBL" id="RSK35597.1"/>
    </source>
</evidence>
<dbReference type="STRING" id="426756.SAMN04488126_103175"/>
<dbReference type="NCBIfam" id="TIGR02395">
    <property type="entry name" value="rpoN_sigma"/>
    <property type="match status" value="1"/>
</dbReference>
<dbReference type="InterPro" id="IPR038709">
    <property type="entry name" value="RpoN_core-bd_sf"/>
</dbReference>
<dbReference type="Pfam" id="PF00309">
    <property type="entry name" value="Sigma54_AID"/>
    <property type="match status" value="1"/>
</dbReference>
<dbReference type="Proteomes" id="UP000198823">
    <property type="component" value="Unassembled WGS sequence"/>
</dbReference>
<evidence type="ECO:0000256" key="1">
    <source>
        <dbReference type="ARBA" id="ARBA00008798"/>
    </source>
</evidence>
<dbReference type="Proteomes" id="UP000272481">
    <property type="component" value="Unassembled WGS sequence"/>
</dbReference>
<keyword evidence="14" id="KW-1185">Reference proteome</keyword>
<evidence type="ECO:0000256" key="7">
    <source>
        <dbReference type="ARBA" id="ARBA00023125"/>
    </source>
</evidence>
<evidence type="ECO:0000256" key="4">
    <source>
        <dbReference type="ARBA" id="ARBA00022695"/>
    </source>
</evidence>
<dbReference type="EMBL" id="RWGW01000005">
    <property type="protein sequence ID" value="RSK35597.1"/>
    <property type="molecule type" value="Genomic_DNA"/>
</dbReference>
<dbReference type="InterPro" id="IPR007634">
    <property type="entry name" value="RNA_pol_sigma_54_DNA-bd"/>
</dbReference>
<feature type="domain" description="RNA polymerase sigma factor 54 DNA-binding" evidence="9">
    <location>
        <begin position="265"/>
        <end position="423"/>
    </location>
</feature>
<dbReference type="PANTHER" id="PTHR32248">
    <property type="entry name" value="RNA POLYMERASE SIGMA-54 FACTOR"/>
    <property type="match status" value="1"/>
</dbReference>
<keyword evidence="3" id="KW-0808">Transferase</keyword>
<dbReference type="AlphaFoldDB" id="A0A1G7A624"/>
<evidence type="ECO:0000259" key="10">
    <source>
        <dbReference type="Pfam" id="PF04963"/>
    </source>
</evidence>
<dbReference type="PIRSF" id="PIRSF000774">
    <property type="entry name" value="RpoN"/>
    <property type="match status" value="1"/>
</dbReference>
<dbReference type="GO" id="GO:0000428">
    <property type="term" value="C:DNA-directed RNA polymerase complex"/>
    <property type="evidence" value="ECO:0007669"/>
    <property type="project" value="UniProtKB-KW"/>
</dbReference>
<keyword evidence="8" id="KW-0804">Transcription</keyword>
<dbReference type="GO" id="GO:0016987">
    <property type="term" value="F:sigma factor activity"/>
    <property type="evidence" value="ECO:0007669"/>
    <property type="project" value="UniProtKB-KW"/>
</dbReference>
<reference evidence="11 14" key="2">
    <citation type="submission" date="2018-12" db="EMBL/GenBank/DDBJ databases">
        <title>Comparitive functional genomics of dry heat resistant strains isolated from the viking spacecraft.</title>
        <authorList>
            <person name="Seuylemezian A."/>
            <person name="Vaishampayan P."/>
        </authorList>
    </citation>
    <scope>NUCLEOTIDE SEQUENCE [LARGE SCALE GENOMIC DNA]</scope>
    <source>
        <strain evidence="11 14">M6-11</strain>
    </source>
</reference>
<dbReference type="PROSITE" id="PS50044">
    <property type="entry name" value="SIGMA54_3"/>
    <property type="match status" value="1"/>
</dbReference>
<dbReference type="GO" id="GO:0003677">
    <property type="term" value="F:DNA binding"/>
    <property type="evidence" value="ECO:0007669"/>
    <property type="project" value="UniProtKB-KW"/>
</dbReference>
<feature type="domain" description="RNA polymerase sigma factor 54 core-binding" evidence="10">
    <location>
        <begin position="84"/>
        <end position="253"/>
    </location>
</feature>
<dbReference type="PRINTS" id="PR00045">
    <property type="entry name" value="SIGMA54FCT"/>
</dbReference>
<evidence type="ECO:0000256" key="2">
    <source>
        <dbReference type="ARBA" id="ARBA00022478"/>
    </source>
</evidence>
<keyword evidence="4" id="KW-0548">Nucleotidyltransferase</keyword>
<dbReference type="InterPro" id="IPR007046">
    <property type="entry name" value="RNA_pol_sigma_54_core-bd"/>
</dbReference>
<dbReference type="RefSeq" id="WP_092094871.1">
    <property type="nucleotide sequence ID" value="NZ_FNAR01000003.1"/>
</dbReference>
<evidence type="ECO:0000256" key="3">
    <source>
        <dbReference type="ARBA" id="ARBA00022679"/>
    </source>
</evidence>
<evidence type="ECO:0000313" key="12">
    <source>
        <dbReference type="EMBL" id="SDE09326.1"/>
    </source>
</evidence>
<evidence type="ECO:0000313" key="14">
    <source>
        <dbReference type="Proteomes" id="UP000272481"/>
    </source>
</evidence>